<dbReference type="PANTHER" id="PTHR24171">
    <property type="entry name" value="ANKYRIN REPEAT DOMAIN-CONTAINING PROTEIN 39-RELATED"/>
    <property type="match status" value="1"/>
</dbReference>
<comment type="caution">
    <text evidence="4">The sequence shown here is derived from an EMBL/GenBank/DDBJ whole genome shotgun (WGS) entry which is preliminary data.</text>
</comment>
<sequence length="173" mass="19545">MINIDLRSQEFKLNAAEQNTFAEVYFHDNTDEVKKLSEKYVFFPLVCSLYHKQNLQEKVSVTSFFRNPFGVFKDQVVQIYGESDAASQNGHVNVVKELLPHSVGINKCDNNGVSPLYKASQNGHVDVVKELLQHSADVHKCTNDGTSPLQIVSNNNKVSYFCVLSNLYIVILF</sequence>
<dbReference type="SMART" id="SM00248">
    <property type="entry name" value="ANK"/>
    <property type="match status" value="2"/>
</dbReference>
<dbReference type="Gene3D" id="1.25.40.20">
    <property type="entry name" value="Ankyrin repeat-containing domain"/>
    <property type="match status" value="1"/>
</dbReference>
<proteinExistence type="predicted"/>
<evidence type="ECO:0000256" key="1">
    <source>
        <dbReference type="ARBA" id="ARBA00022737"/>
    </source>
</evidence>
<gene>
    <name evidence="4" type="ORF">MGAL_10B035976</name>
</gene>
<evidence type="ECO:0000313" key="4">
    <source>
        <dbReference type="EMBL" id="VDI52696.1"/>
    </source>
</evidence>
<dbReference type="PANTHER" id="PTHR24171:SF9">
    <property type="entry name" value="ANKYRIN REPEAT DOMAIN-CONTAINING PROTEIN 39"/>
    <property type="match status" value="1"/>
</dbReference>
<dbReference type="SUPFAM" id="SSF48403">
    <property type="entry name" value="Ankyrin repeat"/>
    <property type="match status" value="1"/>
</dbReference>
<dbReference type="Pfam" id="PF12796">
    <property type="entry name" value="Ank_2"/>
    <property type="match status" value="1"/>
</dbReference>
<dbReference type="PROSITE" id="PS50088">
    <property type="entry name" value="ANK_REPEAT"/>
    <property type="match status" value="1"/>
</dbReference>
<dbReference type="OrthoDB" id="7464126at2759"/>
<evidence type="ECO:0000256" key="2">
    <source>
        <dbReference type="ARBA" id="ARBA00023043"/>
    </source>
</evidence>
<keyword evidence="5" id="KW-1185">Reference proteome</keyword>
<protein>
    <submittedName>
        <fullName evidence="4">Uncharacterized protein</fullName>
    </submittedName>
</protein>
<feature type="repeat" description="ANK" evidence="3">
    <location>
        <begin position="111"/>
        <end position="143"/>
    </location>
</feature>
<evidence type="ECO:0000256" key="3">
    <source>
        <dbReference type="PROSITE-ProRule" id="PRU00023"/>
    </source>
</evidence>
<reference evidence="4" key="1">
    <citation type="submission" date="2018-11" db="EMBL/GenBank/DDBJ databases">
        <authorList>
            <person name="Alioto T."/>
            <person name="Alioto T."/>
        </authorList>
    </citation>
    <scope>NUCLEOTIDE SEQUENCE</scope>
</reference>
<name>A0A8B6FTG7_MYTGA</name>
<dbReference type="InterPro" id="IPR002110">
    <property type="entry name" value="Ankyrin_rpt"/>
</dbReference>
<dbReference type="InterPro" id="IPR036770">
    <property type="entry name" value="Ankyrin_rpt-contain_sf"/>
</dbReference>
<keyword evidence="1" id="KW-0677">Repeat</keyword>
<organism evidence="4 5">
    <name type="scientific">Mytilus galloprovincialis</name>
    <name type="common">Mediterranean mussel</name>
    <dbReference type="NCBI Taxonomy" id="29158"/>
    <lineage>
        <taxon>Eukaryota</taxon>
        <taxon>Metazoa</taxon>
        <taxon>Spiralia</taxon>
        <taxon>Lophotrochozoa</taxon>
        <taxon>Mollusca</taxon>
        <taxon>Bivalvia</taxon>
        <taxon>Autobranchia</taxon>
        <taxon>Pteriomorphia</taxon>
        <taxon>Mytilida</taxon>
        <taxon>Mytiloidea</taxon>
        <taxon>Mytilidae</taxon>
        <taxon>Mytilinae</taxon>
        <taxon>Mytilus</taxon>
    </lineage>
</organism>
<dbReference type="PROSITE" id="PS50297">
    <property type="entry name" value="ANK_REP_REGION"/>
    <property type="match status" value="1"/>
</dbReference>
<evidence type="ECO:0000313" key="5">
    <source>
        <dbReference type="Proteomes" id="UP000596742"/>
    </source>
</evidence>
<dbReference type="Proteomes" id="UP000596742">
    <property type="component" value="Unassembled WGS sequence"/>
</dbReference>
<dbReference type="AlphaFoldDB" id="A0A8B6FTG7"/>
<dbReference type="EMBL" id="UYJE01007208">
    <property type="protein sequence ID" value="VDI52696.1"/>
    <property type="molecule type" value="Genomic_DNA"/>
</dbReference>
<keyword evidence="2 3" id="KW-0040">ANK repeat</keyword>
<accession>A0A8B6FTG7</accession>